<sequence length="60" mass="6873">MIYMEKAFGAVCFFKSEVDVSQILLLKASFQDHSLPFSTNSDEARQWLLSPSYLCHVITE</sequence>
<reference evidence="1 2" key="1">
    <citation type="submission" date="2013-04" db="EMBL/GenBank/DDBJ databases">
        <title>The Genome Sequence of Bacteroides massiliensis DSM 17679.</title>
        <authorList>
            <consortium name="The Broad Institute Genomics Platform"/>
            <person name="Earl A."/>
            <person name="Ward D."/>
            <person name="Feldgarden M."/>
            <person name="Gevers D."/>
            <person name="Martens E."/>
            <person name="Fenner L."/>
            <person name="Roux V."/>
            <person name="Mallet M.N."/>
            <person name="Raoult D."/>
            <person name="Walker B."/>
            <person name="Young S."/>
            <person name="Zeng Q."/>
            <person name="Gargeya S."/>
            <person name="Fitzgerald M."/>
            <person name="Haas B."/>
            <person name="Abouelleil A."/>
            <person name="Allen A.W."/>
            <person name="Alvarado L."/>
            <person name="Arachchi H.M."/>
            <person name="Berlin A.M."/>
            <person name="Chapman S.B."/>
            <person name="Gainer-Dewar J."/>
            <person name="Goldberg J."/>
            <person name="Griggs A."/>
            <person name="Gujja S."/>
            <person name="Hansen M."/>
            <person name="Howarth C."/>
            <person name="Imamovic A."/>
            <person name="Ireland A."/>
            <person name="Larimer J."/>
            <person name="McCowan C."/>
            <person name="Murphy C."/>
            <person name="Pearson M."/>
            <person name="Poon T.W."/>
            <person name="Priest M."/>
            <person name="Roberts A."/>
            <person name="Saif S."/>
            <person name="Shea T."/>
            <person name="Sisk P."/>
            <person name="Sykes S."/>
            <person name="Wortman J."/>
            <person name="Nusbaum C."/>
            <person name="Birren B."/>
        </authorList>
    </citation>
    <scope>NUCLEOTIDE SEQUENCE [LARGE SCALE GENOMIC DNA]</scope>
    <source>
        <strain evidence="2">B84634 / Timone 84634 / DSM 17679 / JCM 13223</strain>
    </source>
</reference>
<dbReference type="EMBL" id="AQHY01000022">
    <property type="protein sequence ID" value="EOA54944.1"/>
    <property type="molecule type" value="Genomic_DNA"/>
</dbReference>
<keyword evidence="2" id="KW-1185">Reference proteome</keyword>
<protein>
    <submittedName>
        <fullName evidence="1">Uncharacterized protein</fullName>
    </submittedName>
</protein>
<dbReference type="HOGENOM" id="CLU_2931623_0_0_10"/>
<accession>U6REA5</accession>
<name>U6REA5_9BACT</name>
<comment type="caution">
    <text evidence="1">The sequence shown here is derived from an EMBL/GenBank/DDBJ whole genome shotgun (WGS) entry which is preliminary data.</text>
</comment>
<gene>
    <name evidence="1" type="ORF">HMPREF1534_01757</name>
</gene>
<evidence type="ECO:0000313" key="2">
    <source>
        <dbReference type="Proteomes" id="UP000017831"/>
    </source>
</evidence>
<organism evidence="1 2">
    <name type="scientific">Phocaeicola massiliensis B84634 = Timone 84634 = DSM 17679 = JCM 13223</name>
    <dbReference type="NCBI Taxonomy" id="1121098"/>
    <lineage>
        <taxon>Bacteria</taxon>
        <taxon>Pseudomonadati</taxon>
        <taxon>Bacteroidota</taxon>
        <taxon>Bacteroidia</taxon>
        <taxon>Bacteroidales</taxon>
        <taxon>Bacteroidaceae</taxon>
        <taxon>Phocaeicola</taxon>
    </lineage>
</organism>
<dbReference type="Proteomes" id="UP000017831">
    <property type="component" value="Unassembled WGS sequence"/>
</dbReference>
<dbReference type="AlphaFoldDB" id="U6REA5"/>
<evidence type="ECO:0000313" key="1">
    <source>
        <dbReference type="EMBL" id="EOA54944.1"/>
    </source>
</evidence>
<proteinExistence type="predicted"/>
<dbReference type="PATRIC" id="fig|1121098.3.peg.1781"/>
<dbReference type="STRING" id="1121098.HMPREF1534_01757"/>